<gene>
    <name evidence="6" type="ORF">ONE63_008373</name>
</gene>
<dbReference type="GO" id="GO:0005794">
    <property type="term" value="C:Golgi apparatus"/>
    <property type="evidence" value="ECO:0007669"/>
    <property type="project" value="UniProtKB-SubCell"/>
</dbReference>
<comment type="subcellular location">
    <subcellularLocation>
        <location evidence="1">Golgi apparatus</location>
    </subcellularLocation>
</comment>
<reference evidence="6" key="1">
    <citation type="submission" date="2022-12" db="EMBL/GenBank/DDBJ databases">
        <title>Chromosome-level genome assembly of the bean flower thrips Megalurothrips usitatus.</title>
        <authorList>
            <person name="Ma L."/>
            <person name="Liu Q."/>
            <person name="Li H."/>
            <person name="Cai W."/>
        </authorList>
    </citation>
    <scope>NUCLEOTIDE SEQUENCE</scope>
    <source>
        <strain evidence="6">Cailab_2022a</strain>
    </source>
</reference>
<name>A0AAV7XPI6_9NEOP</name>
<keyword evidence="4" id="KW-0175">Coiled coil</keyword>
<dbReference type="InterPro" id="IPR026109">
    <property type="entry name" value="GKAP1"/>
</dbReference>
<dbReference type="Proteomes" id="UP001075354">
    <property type="component" value="Chromosome 6"/>
</dbReference>
<dbReference type="GO" id="GO:0007165">
    <property type="term" value="P:signal transduction"/>
    <property type="evidence" value="ECO:0007669"/>
    <property type="project" value="InterPro"/>
</dbReference>
<dbReference type="AlphaFoldDB" id="A0AAV7XPI6"/>
<protein>
    <recommendedName>
        <fullName evidence="8">G kinase-anchoring protein 1-like</fullName>
    </recommendedName>
</protein>
<proteinExistence type="inferred from homology"/>
<accession>A0AAV7XPI6</accession>
<dbReference type="EMBL" id="JAPTSV010000006">
    <property type="protein sequence ID" value="KAJ1526802.1"/>
    <property type="molecule type" value="Genomic_DNA"/>
</dbReference>
<dbReference type="PRINTS" id="PR02083">
    <property type="entry name" value="GKINASEAP1"/>
</dbReference>
<evidence type="ECO:0000313" key="7">
    <source>
        <dbReference type="Proteomes" id="UP001075354"/>
    </source>
</evidence>
<comment type="caution">
    <text evidence="6">The sequence shown here is derived from an EMBL/GenBank/DDBJ whole genome shotgun (WGS) entry which is preliminary data.</text>
</comment>
<sequence>MLGVQSRFAVLKIEGEEGPRNPNKKKTEKPKQQEVKKPNQTSQANKTASKKKPQNGQAGGSKSKGKSNQKGKVVTDAQWEEWKKKDEQYVDDNYEGQLQEALLQSKLDFEQNKDYYDQMKKQIELEKKQAAAGGKKKKNKAMTLEEFNNMQGSTENGVEDESPMVNNAAVDDPEFFDRIKQEAKDVIQKEHTKKVRKEREPLLDEAISIAQYQLKLEERDAEIATLKDELAQVKEDLAKVKSRNKKLCSIIGQSEVRDKAEILVALDKLQHVKDELTEEVANLHVQLEQERSKVHSLASSDGKGKGGKKRTASETHN</sequence>
<feature type="compositionally biased region" description="Polar residues" evidence="5">
    <location>
        <begin position="38"/>
        <end position="47"/>
    </location>
</feature>
<evidence type="ECO:0000256" key="4">
    <source>
        <dbReference type="ARBA" id="ARBA00023054"/>
    </source>
</evidence>
<keyword evidence="7" id="KW-1185">Reference proteome</keyword>
<evidence type="ECO:0000313" key="6">
    <source>
        <dbReference type="EMBL" id="KAJ1526802.1"/>
    </source>
</evidence>
<feature type="region of interest" description="Disordered" evidence="5">
    <location>
        <begin position="291"/>
        <end position="317"/>
    </location>
</feature>
<feature type="region of interest" description="Disordered" evidence="5">
    <location>
        <begin position="1"/>
        <end position="82"/>
    </location>
</feature>
<evidence type="ECO:0000256" key="3">
    <source>
        <dbReference type="ARBA" id="ARBA00023034"/>
    </source>
</evidence>
<comment type="similarity">
    <text evidence="2">Belongs to the GKAP1 family.</text>
</comment>
<evidence type="ECO:0000256" key="2">
    <source>
        <dbReference type="ARBA" id="ARBA00006662"/>
    </source>
</evidence>
<evidence type="ECO:0000256" key="1">
    <source>
        <dbReference type="ARBA" id="ARBA00004555"/>
    </source>
</evidence>
<dbReference type="PANTHER" id="PTHR14899">
    <property type="entry name" value="G KINASE ANCHORING PROTEIN 1"/>
    <property type="match status" value="1"/>
</dbReference>
<organism evidence="6 7">
    <name type="scientific">Megalurothrips usitatus</name>
    <name type="common">bean blossom thrips</name>
    <dbReference type="NCBI Taxonomy" id="439358"/>
    <lineage>
        <taxon>Eukaryota</taxon>
        <taxon>Metazoa</taxon>
        <taxon>Ecdysozoa</taxon>
        <taxon>Arthropoda</taxon>
        <taxon>Hexapoda</taxon>
        <taxon>Insecta</taxon>
        <taxon>Pterygota</taxon>
        <taxon>Neoptera</taxon>
        <taxon>Paraneoptera</taxon>
        <taxon>Thysanoptera</taxon>
        <taxon>Terebrantia</taxon>
        <taxon>Thripoidea</taxon>
        <taxon>Thripidae</taxon>
        <taxon>Megalurothrips</taxon>
    </lineage>
</organism>
<keyword evidence="3" id="KW-0333">Golgi apparatus</keyword>
<evidence type="ECO:0008006" key="8">
    <source>
        <dbReference type="Google" id="ProtNLM"/>
    </source>
</evidence>
<evidence type="ECO:0000256" key="5">
    <source>
        <dbReference type="SAM" id="MobiDB-lite"/>
    </source>
</evidence>
<dbReference type="PANTHER" id="PTHR14899:SF0">
    <property type="entry name" value="G KINASE-ANCHORING PROTEIN 1"/>
    <property type="match status" value="1"/>
</dbReference>